<dbReference type="InterPro" id="IPR007110">
    <property type="entry name" value="Ig-like_dom"/>
</dbReference>
<evidence type="ECO:0000313" key="2">
    <source>
        <dbReference type="EMBL" id="CAI8039700.1"/>
    </source>
</evidence>
<evidence type="ECO:0000313" key="3">
    <source>
        <dbReference type="Proteomes" id="UP001174909"/>
    </source>
</evidence>
<dbReference type="EMBL" id="CASHTH010003058">
    <property type="protein sequence ID" value="CAI8039700.1"/>
    <property type="molecule type" value="Genomic_DNA"/>
</dbReference>
<dbReference type="SUPFAM" id="SSF48726">
    <property type="entry name" value="Immunoglobulin"/>
    <property type="match status" value="1"/>
</dbReference>
<sequence>MWRCDIPDSNGVQQSIYIYLGTPTTEANEDPPEFTLTCQSKGGPVTEVVWRRTAEGNTVTVEEDSNHTTSQIIVDTSSNTVYNNTLRVRGRETTVTYRCTVSNNRHEYV</sequence>
<proteinExistence type="predicted"/>
<dbReference type="Gene3D" id="2.60.40.10">
    <property type="entry name" value="Immunoglobulins"/>
    <property type="match status" value="1"/>
</dbReference>
<name>A0AA35X694_GEOBA</name>
<keyword evidence="3" id="KW-1185">Reference proteome</keyword>
<evidence type="ECO:0000259" key="1">
    <source>
        <dbReference type="PROSITE" id="PS50835"/>
    </source>
</evidence>
<protein>
    <recommendedName>
        <fullName evidence="1">Ig-like domain-containing protein</fullName>
    </recommendedName>
</protein>
<gene>
    <name evidence="2" type="ORF">GBAR_LOCUS22128</name>
</gene>
<dbReference type="AlphaFoldDB" id="A0AA35X694"/>
<dbReference type="InterPro" id="IPR013783">
    <property type="entry name" value="Ig-like_fold"/>
</dbReference>
<feature type="non-terminal residue" evidence="2">
    <location>
        <position position="109"/>
    </location>
</feature>
<dbReference type="PROSITE" id="PS50835">
    <property type="entry name" value="IG_LIKE"/>
    <property type="match status" value="1"/>
</dbReference>
<organism evidence="2 3">
    <name type="scientific">Geodia barretti</name>
    <name type="common">Barrett's horny sponge</name>
    <dbReference type="NCBI Taxonomy" id="519541"/>
    <lineage>
        <taxon>Eukaryota</taxon>
        <taxon>Metazoa</taxon>
        <taxon>Porifera</taxon>
        <taxon>Demospongiae</taxon>
        <taxon>Heteroscleromorpha</taxon>
        <taxon>Tetractinellida</taxon>
        <taxon>Astrophorina</taxon>
        <taxon>Geodiidae</taxon>
        <taxon>Geodia</taxon>
    </lineage>
</organism>
<comment type="caution">
    <text evidence="2">The sequence shown here is derived from an EMBL/GenBank/DDBJ whole genome shotgun (WGS) entry which is preliminary data.</text>
</comment>
<accession>A0AA35X694</accession>
<feature type="domain" description="Ig-like" evidence="1">
    <location>
        <begin position="7"/>
        <end position="109"/>
    </location>
</feature>
<dbReference type="InterPro" id="IPR036179">
    <property type="entry name" value="Ig-like_dom_sf"/>
</dbReference>
<dbReference type="Proteomes" id="UP001174909">
    <property type="component" value="Unassembled WGS sequence"/>
</dbReference>
<reference evidence="2" key="1">
    <citation type="submission" date="2023-03" db="EMBL/GenBank/DDBJ databases">
        <authorList>
            <person name="Steffen K."/>
            <person name="Cardenas P."/>
        </authorList>
    </citation>
    <scope>NUCLEOTIDE SEQUENCE</scope>
</reference>